<evidence type="ECO:0008006" key="17">
    <source>
        <dbReference type="Google" id="ProtNLM"/>
    </source>
</evidence>
<comment type="subcellular location">
    <subcellularLocation>
        <location evidence="1">Membrane</location>
        <topology evidence="1">Multi-pass membrane protein</topology>
    </subcellularLocation>
</comment>
<feature type="transmembrane region" description="Helical" evidence="14">
    <location>
        <begin position="239"/>
        <end position="257"/>
    </location>
</feature>
<keyword evidence="11" id="KW-0325">Glycoprotein</keyword>
<evidence type="ECO:0000313" key="15">
    <source>
        <dbReference type="EMBL" id="KAK4004612.1"/>
    </source>
</evidence>
<feature type="transmembrane region" description="Helical" evidence="14">
    <location>
        <begin position="375"/>
        <end position="404"/>
    </location>
</feature>
<evidence type="ECO:0000256" key="10">
    <source>
        <dbReference type="ARBA" id="ARBA00023136"/>
    </source>
</evidence>
<evidence type="ECO:0000256" key="2">
    <source>
        <dbReference type="ARBA" id="ARBA00006434"/>
    </source>
</evidence>
<dbReference type="InterPro" id="IPR038377">
    <property type="entry name" value="Na/Glc_symporter_sf"/>
</dbReference>
<evidence type="ECO:0000256" key="7">
    <source>
        <dbReference type="ARBA" id="ARBA00022989"/>
    </source>
</evidence>
<feature type="transmembrane region" description="Helical" evidence="14">
    <location>
        <begin position="277"/>
        <end position="296"/>
    </location>
</feature>
<dbReference type="Pfam" id="PF00474">
    <property type="entry name" value="SSF"/>
    <property type="match status" value="1"/>
</dbReference>
<dbReference type="Proteomes" id="UP001234178">
    <property type="component" value="Unassembled WGS sequence"/>
</dbReference>
<evidence type="ECO:0000256" key="9">
    <source>
        <dbReference type="ARBA" id="ARBA00023065"/>
    </source>
</evidence>
<protein>
    <recommendedName>
        <fullName evidence="17">High-affinity choline transporter 1</fullName>
    </recommendedName>
</protein>
<evidence type="ECO:0000256" key="12">
    <source>
        <dbReference type="ARBA" id="ARBA00023201"/>
    </source>
</evidence>
<feature type="transmembrane region" description="Helical" evidence="14">
    <location>
        <begin position="444"/>
        <end position="466"/>
    </location>
</feature>
<dbReference type="InterPro" id="IPR001734">
    <property type="entry name" value="Na/solute_symporter"/>
</dbReference>
<proteinExistence type="inferred from homology"/>
<organism evidence="15 16">
    <name type="scientific">Daphnia magna</name>
    <dbReference type="NCBI Taxonomy" id="35525"/>
    <lineage>
        <taxon>Eukaryota</taxon>
        <taxon>Metazoa</taxon>
        <taxon>Ecdysozoa</taxon>
        <taxon>Arthropoda</taxon>
        <taxon>Crustacea</taxon>
        <taxon>Branchiopoda</taxon>
        <taxon>Diplostraca</taxon>
        <taxon>Cladocera</taxon>
        <taxon>Anomopoda</taxon>
        <taxon>Daphniidae</taxon>
        <taxon>Daphnia</taxon>
    </lineage>
</organism>
<dbReference type="Gene3D" id="1.20.1730.10">
    <property type="entry name" value="Sodium/glucose cotransporter"/>
    <property type="match status" value="1"/>
</dbReference>
<gene>
    <name evidence="15" type="ORF">OUZ56_006344</name>
</gene>
<evidence type="ECO:0000256" key="1">
    <source>
        <dbReference type="ARBA" id="ARBA00004141"/>
    </source>
</evidence>
<feature type="transmembrane region" description="Helical" evidence="14">
    <location>
        <begin position="416"/>
        <end position="438"/>
    </location>
</feature>
<dbReference type="PROSITE" id="PS50283">
    <property type="entry name" value="NA_SOLUT_SYMP_3"/>
    <property type="match status" value="1"/>
</dbReference>
<evidence type="ECO:0000256" key="5">
    <source>
        <dbReference type="ARBA" id="ARBA00022847"/>
    </source>
</evidence>
<dbReference type="PANTHER" id="PTHR45897">
    <property type="entry name" value="HIGH-AFFINITY CHOLINE TRANSPORTER 1"/>
    <property type="match status" value="1"/>
</dbReference>
<feature type="transmembrane region" description="Helical" evidence="14">
    <location>
        <begin position="96"/>
        <end position="114"/>
    </location>
</feature>
<evidence type="ECO:0000256" key="14">
    <source>
        <dbReference type="SAM" id="Phobius"/>
    </source>
</evidence>
<dbReference type="InterPro" id="IPR052244">
    <property type="entry name" value="Choline_transporter"/>
</dbReference>
<feature type="transmembrane region" description="Helical" evidence="14">
    <location>
        <begin position="473"/>
        <end position="494"/>
    </location>
</feature>
<feature type="transmembrane region" description="Helical" evidence="14">
    <location>
        <begin position="213"/>
        <end position="232"/>
    </location>
</feature>
<keyword evidence="10 14" id="KW-0472">Membrane</keyword>
<keyword evidence="6" id="KW-0530">Neurotransmitter biosynthesis</keyword>
<evidence type="ECO:0000256" key="13">
    <source>
        <dbReference type="RuleBase" id="RU362091"/>
    </source>
</evidence>
<feature type="transmembrane region" description="Helical" evidence="14">
    <location>
        <begin position="179"/>
        <end position="207"/>
    </location>
</feature>
<evidence type="ECO:0000256" key="8">
    <source>
        <dbReference type="ARBA" id="ARBA00023053"/>
    </source>
</evidence>
<keyword evidence="12" id="KW-0739">Sodium transport</keyword>
<name>A0ABQ9YVD3_9CRUS</name>
<keyword evidence="7 14" id="KW-1133">Transmembrane helix</keyword>
<comment type="similarity">
    <text evidence="2 13">Belongs to the sodium:solute symporter (SSF) (TC 2.A.21) family.</text>
</comment>
<keyword evidence="3" id="KW-0813">Transport</keyword>
<keyword evidence="8" id="KW-0915">Sodium</keyword>
<evidence type="ECO:0000256" key="11">
    <source>
        <dbReference type="ARBA" id="ARBA00023180"/>
    </source>
</evidence>
<comment type="caution">
    <text evidence="15">The sequence shown here is derived from an EMBL/GenBank/DDBJ whole genome shotgun (WGS) entry which is preliminary data.</text>
</comment>
<evidence type="ECO:0000256" key="4">
    <source>
        <dbReference type="ARBA" id="ARBA00022692"/>
    </source>
</evidence>
<reference evidence="15 16" key="1">
    <citation type="journal article" date="2023" name="Nucleic Acids Res.">
        <title>The hologenome of Daphnia magna reveals possible DNA methylation and microbiome-mediated evolution of the host genome.</title>
        <authorList>
            <person name="Chaturvedi A."/>
            <person name="Li X."/>
            <person name="Dhandapani V."/>
            <person name="Marshall H."/>
            <person name="Kissane S."/>
            <person name="Cuenca-Cambronero M."/>
            <person name="Asole G."/>
            <person name="Calvet F."/>
            <person name="Ruiz-Romero M."/>
            <person name="Marangio P."/>
            <person name="Guigo R."/>
            <person name="Rago D."/>
            <person name="Mirbahai L."/>
            <person name="Eastwood N."/>
            <person name="Colbourne J.K."/>
            <person name="Zhou J."/>
            <person name="Mallon E."/>
            <person name="Orsini L."/>
        </authorList>
    </citation>
    <scope>NUCLEOTIDE SEQUENCE [LARGE SCALE GENOMIC DNA]</scope>
    <source>
        <strain evidence="15">LRV0_1</strain>
    </source>
</reference>
<feature type="transmembrane region" description="Helical" evidence="14">
    <location>
        <begin position="126"/>
        <end position="149"/>
    </location>
</feature>
<keyword evidence="4 14" id="KW-0812">Transmembrane</keyword>
<feature type="transmembrane region" description="Helical" evidence="14">
    <location>
        <begin position="46"/>
        <end position="68"/>
    </location>
</feature>
<evidence type="ECO:0000256" key="3">
    <source>
        <dbReference type="ARBA" id="ARBA00022448"/>
    </source>
</evidence>
<keyword evidence="9" id="KW-0406">Ion transport</keyword>
<evidence type="ECO:0000313" key="16">
    <source>
        <dbReference type="Proteomes" id="UP001234178"/>
    </source>
</evidence>
<evidence type="ECO:0000256" key="6">
    <source>
        <dbReference type="ARBA" id="ARBA00022979"/>
    </source>
</evidence>
<feature type="transmembrane region" description="Helical" evidence="14">
    <location>
        <begin position="514"/>
        <end position="535"/>
    </location>
</feature>
<dbReference type="CDD" id="cd11474">
    <property type="entry name" value="SLC5sbd_CHT"/>
    <property type="match status" value="1"/>
</dbReference>
<dbReference type="EMBL" id="JAOYFB010000001">
    <property type="protein sequence ID" value="KAK4004612.1"/>
    <property type="molecule type" value="Genomic_DNA"/>
</dbReference>
<accession>A0ABQ9YVD3</accession>
<keyword evidence="16" id="KW-1185">Reference proteome</keyword>
<feature type="transmembrane region" description="Helical" evidence="14">
    <location>
        <begin position="316"/>
        <end position="335"/>
    </location>
</feature>
<keyword evidence="5" id="KW-0769">Symport</keyword>
<dbReference type="PANTHER" id="PTHR45897:SF4">
    <property type="entry name" value="HIGH-AFFINITY CHOLINE TRANSPORTER 1"/>
    <property type="match status" value="1"/>
</dbReference>
<sequence length="596" mass="65238">MQEYCIRSINCVVAATSVCRKVNKGNYLSSSIFRSTASFAQMNVNIGGVISVALFYCLILAVGIWVGWKQKRKFERMRVVSGANRSENIMLAGRDMGLFVGVLTMTATWVAGGYINGTCESAFTGGFLKCSTMAFGYSMSLLLGGMFFAKPMRMAHKGRGYVTMLDPFQEKYGSRVGGLLFLPALCGEIFWSAAILSALGSIFTVMLGLDNTLSIIISAAVAVTYTLFGGLYSVAYTDVIQLACVLFGLLFCIPFVWTHPAVDHEAMSQVDWLGTIPLSSVGSYVDIYLLIILGGIPWQVYFQRVLACRSPQQAQYLSYIAAFGCLILAVPPAILGSVARVTDWKNGTEYGQDITTPEEIKSILPLILQYLTPKWVSFIGLGAVSAAIMSSADSTVLSTSSMFVHNIYKTSSEHHLVHVMWVSIVVSAGLGTVMAITVNTIYGLTYLCADVVYVVLFPQLLLVIYAGDYTNTYGCITAFVTGFTLRVLSGEQLLNLPAVLKFPFYDEETLEQRFPFRTFLMLASIVLQLIVSAVAKNVFVQGYLSPKYDVFKCFDSNSSIIVAIDSKLNSGDAKDIDEETFFLNDSQPIPLRQSSK</sequence>